<dbReference type="InterPro" id="IPR020422">
    <property type="entry name" value="TYR_PHOSPHATASE_DUAL_dom"/>
</dbReference>
<protein>
    <submittedName>
        <fullName evidence="1">Uncharacterized protein</fullName>
    </submittedName>
</protein>
<dbReference type="Pfam" id="PF00782">
    <property type="entry name" value="DSPc"/>
    <property type="match status" value="1"/>
</dbReference>
<name>A0ABP0KAP2_9DINO</name>
<dbReference type="Proteomes" id="UP001642464">
    <property type="component" value="Unassembled WGS sequence"/>
</dbReference>
<reference evidence="1 2" key="1">
    <citation type="submission" date="2024-02" db="EMBL/GenBank/DDBJ databases">
        <authorList>
            <person name="Chen Y."/>
            <person name="Shah S."/>
            <person name="Dougan E. K."/>
            <person name="Thang M."/>
            <person name="Chan C."/>
        </authorList>
    </citation>
    <scope>NUCLEOTIDE SEQUENCE [LARGE SCALE GENOMIC DNA]</scope>
</reference>
<keyword evidence="2" id="KW-1185">Reference proteome</keyword>
<sequence>MGAVHGVSLKYVAFGSIAALTARWITPVALEELIFEEEVELNGLDNLQLLFGLYLYNVSIINLVIAMLFNLKLGMGILGKDTATGAIPLWSYVVFSGFHCPTLVYTKIQHARDQKSGVAPADEVDPGWWVGGRYSHELGRRWAGTIDLTCEFPELSIQVGLGKDKYLLVECWDGVPPTVEQLEEAAQFAVAQHERGDVLVHCAHGRGRSTTTLCACLVRAGRYPTWEDAFLAIKQKRKVVKLNRSMKRVLTEWQAKYSTKVK</sequence>
<evidence type="ECO:0000313" key="2">
    <source>
        <dbReference type="Proteomes" id="UP001642464"/>
    </source>
</evidence>
<accession>A0ABP0KAP2</accession>
<dbReference type="EMBL" id="CAXAMM010010557">
    <property type="protein sequence ID" value="CAK9023614.1"/>
    <property type="molecule type" value="Genomic_DNA"/>
</dbReference>
<dbReference type="PROSITE" id="PS50056">
    <property type="entry name" value="TYR_PHOSPHATASE_2"/>
    <property type="match status" value="1"/>
</dbReference>
<dbReference type="PROSITE" id="PS00383">
    <property type="entry name" value="TYR_PHOSPHATASE_1"/>
    <property type="match status" value="1"/>
</dbReference>
<gene>
    <name evidence="1" type="ORF">SCF082_LOCUS16282</name>
</gene>
<organism evidence="1 2">
    <name type="scientific">Durusdinium trenchii</name>
    <dbReference type="NCBI Taxonomy" id="1381693"/>
    <lineage>
        <taxon>Eukaryota</taxon>
        <taxon>Sar</taxon>
        <taxon>Alveolata</taxon>
        <taxon>Dinophyceae</taxon>
        <taxon>Suessiales</taxon>
        <taxon>Symbiodiniaceae</taxon>
        <taxon>Durusdinium</taxon>
    </lineage>
</organism>
<dbReference type="InterPro" id="IPR000340">
    <property type="entry name" value="Dual-sp_phosphatase_cat-dom"/>
</dbReference>
<dbReference type="InterPro" id="IPR000387">
    <property type="entry name" value="Tyr_Pase_dom"/>
</dbReference>
<dbReference type="PANTHER" id="PTHR47216:SF4">
    <property type="entry name" value="OS01G0859400 PROTEIN"/>
    <property type="match status" value="1"/>
</dbReference>
<proteinExistence type="predicted"/>
<evidence type="ECO:0000313" key="1">
    <source>
        <dbReference type="EMBL" id="CAK9023614.1"/>
    </source>
</evidence>
<dbReference type="InterPro" id="IPR029021">
    <property type="entry name" value="Prot-tyrosine_phosphatase-like"/>
</dbReference>
<dbReference type="Gene3D" id="3.90.190.10">
    <property type="entry name" value="Protein tyrosine phosphatase superfamily"/>
    <property type="match status" value="1"/>
</dbReference>
<dbReference type="SMART" id="SM00195">
    <property type="entry name" value="DSPc"/>
    <property type="match status" value="1"/>
</dbReference>
<comment type="caution">
    <text evidence="1">The sequence shown here is derived from an EMBL/GenBank/DDBJ whole genome shotgun (WGS) entry which is preliminary data.</text>
</comment>
<dbReference type="SUPFAM" id="SSF52799">
    <property type="entry name" value="(Phosphotyrosine protein) phosphatases II"/>
    <property type="match status" value="1"/>
</dbReference>
<dbReference type="InterPro" id="IPR016130">
    <property type="entry name" value="Tyr_Pase_AS"/>
</dbReference>
<dbReference type="PANTHER" id="PTHR47216">
    <property type="match status" value="1"/>
</dbReference>